<dbReference type="Proteomes" id="UP001345963">
    <property type="component" value="Unassembled WGS sequence"/>
</dbReference>
<comment type="caution">
    <text evidence="1">The sequence shown here is derived from an EMBL/GenBank/DDBJ whole genome shotgun (WGS) entry which is preliminary data.</text>
</comment>
<organism evidence="1 2">
    <name type="scientific">Ataeniobius toweri</name>
    <dbReference type="NCBI Taxonomy" id="208326"/>
    <lineage>
        <taxon>Eukaryota</taxon>
        <taxon>Metazoa</taxon>
        <taxon>Chordata</taxon>
        <taxon>Craniata</taxon>
        <taxon>Vertebrata</taxon>
        <taxon>Euteleostomi</taxon>
        <taxon>Actinopterygii</taxon>
        <taxon>Neopterygii</taxon>
        <taxon>Teleostei</taxon>
        <taxon>Neoteleostei</taxon>
        <taxon>Acanthomorphata</taxon>
        <taxon>Ovalentaria</taxon>
        <taxon>Atherinomorphae</taxon>
        <taxon>Cyprinodontiformes</taxon>
        <taxon>Goodeidae</taxon>
        <taxon>Ataeniobius</taxon>
    </lineage>
</organism>
<gene>
    <name evidence="1" type="ORF">ATANTOWER_018281</name>
</gene>
<evidence type="ECO:0000313" key="2">
    <source>
        <dbReference type="Proteomes" id="UP001345963"/>
    </source>
</evidence>
<dbReference type="EMBL" id="JAHUTI010013619">
    <property type="protein sequence ID" value="MED6237059.1"/>
    <property type="molecule type" value="Genomic_DNA"/>
</dbReference>
<name>A0ABU7AH65_9TELE</name>
<keyword evidence="2" id="KW-1185">Reference proteome</keyword>
<sequence>MLFLLPQCNLSHLGKLSPVKWIASNCGCDITKQNRPNRLVREGFVIEGSNLFIPLQRIKTDILCFSAWLGSIFCKSFSFFADSQLEDIYFTYSYNQILTYTV</sequence>
<protein>
    <submittedName>
        <fullName evidence="1">Uncharacterized protein</fullName>
    </submittedName>
</protein>
<evidence type="ECO:0000313" key="1">
    <source>
        <dbReference type="EMBL" id="MED6237059.1"/>
    </source>
</evidence>
<proteinExistence type="predicted"/>
<reference evidence="1 2" key="1">
    <citation type="submission" date="2021-07" db="EMBL/GenBank/DDBJ databases">
        <authorList>
            <person name="Palmer J.M."/>
        </authorList>
    </citation>
    <scope>NUCLEOTIDE SEQUENCE [LARGE SCALE GENOMIC DNA]</scope>
    <source>
        <strain evidence="1 2">AT_MEX2019</strain>
        <tissue evidence="1">Muscle</tissue>
    </source>
</reference>
<accession>A0ABU7AH65</accession>